<protein>
    <submittedName>
        <fullName evidence="1">Uncharacterized protein</fullName>
    </submittedName>
</protein>
<dbReference type="AlphaFoldDB" id="A0A0H5QQY9"/>
<name>A0A0H5QQY9_9EUKA</name>
<accession>A0A0H5QQY9</accession>
<dbReference type="EMBL" id="HACM01004048">
    <property type="protein sequence ID" value="CRZ04490.1"/>
    <property type="molecule type" value="Transcribed_RNA"/>
</dbReference>
<evidence type="ECO:0000313" key="1">
    <source>
        <dbReference type="EMBL" id="CRZ04490.1"/>
    </source>
</evidence>
<proteinExistence type="predicted"/>
<reference evidence="1" key="1">
    <citation type="submission" date="2015-04" db="EMBL/GenBank/DDBJ databases">
        <title>The genome sequence of the plant pathogenic Rhizarian Plasmodiophora brassicae reveals insights in its biotrophic life cycle and the origin of chitin synthesis.</title>
        <authorList>
            <person name="Schwelm A."/>
            <person name="Fogelqvist J."/>
            <person name="Knaust A."/>
            <person name="Julke S."/>
            <person name="Lilja T."/>
            <person name="Dhandapani V."/>
            <person name="Bonilla-Rosso G."/>
            <person name="Karlsson M."/>
            <person name="Shevchenko A."/>
            <person name="Choi S.R."/>
            <person name="Kim H.G."/>
            <person name="Park J.Y."/>
            <person name="Lim Y.P."/>
            <person name="Ludwig-Muller J."/>
            <person name="Dixelius C."/>
        </authorList>
    </citation>
    <scope>NUCLEOTIDE SEQUENCE</scope>
    <source>
        <tissue evidence="1">Potato root galls</tissue>
    </source>
</reference>
<sequence length="109" mass="12425">MESQTAARSMLASFRTFQFLCANLSSHGNFFASFNNFSSSDIVTYKCTEVSKMYMNFSVFIQIDIHRSEKRPEKEEAVVLRLISASSFVVSVSAECRRVWGNMGCNRVR</sequence>
<organism evidence="1">
    <name type="scientific">Spongospora subterranea</name>
    <dbReference type="NCBI Taxonomy" id="70186"/>
    <lineage>
        <taxon>Eukaryota</taxon>
        <taxon>Sar</taxon>
        <taxon>Rhizaria</taxon>
        <taxon>Endomyxa</taxon>
        <taxon>Phytomyxea</taxon>
        <taxon>Plasmodiophorida</taxon>
        <taxon>Plasmodiophoridae</taxon>
        <taxon>Spongospora</taxon>
    </lineage>
</organism>